<dbReference type="PANTHER" id="PTHR21532">
    <property type="entry name" value="PHOSPHODIESTERASE HL"/>
    <property type="match status" value="1"/>
</dbReference>
<accession>A0A7S1ST38</accession>
<evidence type="ECO:0000256" key="8">
    <source>
        <dbReference type="ARBA" id="ARBA00023273"/>
    </source>
</evidence>
<organism evidence="11">
    <name type="scientific">Tetraselmis chuii</name>
    <dbReference type="NCBI Taxonomy" id="63592"/>
    <lineage>
        <taxon>Eukaryota</taxon>
        <taxon>Viridiplantae</taxon>
        <taxon>Chlorophyta</taxon>
        <taxon>core chlorophytes</taxon>
        <taxon>Chlorodendrophyceae</taxon>
        <taxon>Chlorodendrales</taxon>
        <taxon>Chlorodendraceae</taxon>
        <taxon>Tetraselmis</taxon>
    </lineage>
</organism>
<comment type="subcellular location">
    <subcellularLocation>
        <location evidence="1">Cell projection</location>
        <location evidence="1">Cilium</location>
    </subcellularLocation>
    <subcellularLocation>
        <location evidence="2">Cytoplasm</location>
    </subcellularLocation>
</comment>
<evidence type="ECO:0000256" key="2">
    <source>
        <dbReference type="ARBA" id="ARBA00004496"/>
    </source>
</evidence>
<feature type="domain" description="BART" evidence="10">
    <location>
        <begin position="11"/>
        <end position="119"/>
    </location>
</feature>
<evidence type="ECO:0000259" key="10">
    <source>
        <dbReference type="Pfam" id="PF11527"/>
    </source>
</evidence>
<dbReference type="InterPro" id="IPR023379">
    <property type="entry name" value="BART_dom"/>
</dbReference>
<evidence type="ECO:0000256" key="1">
    <source>
        <dbReference type="ARBA" id="ARBA00004138"/>
    </source>
</evidence>
<evidence type="ECO:0000256" key="4">
    <source>
        <dbReference type="ARBA" id="ARBA00021815"/>
    </source>
</evidence>
<protein>
    <recommendedName>
        <fullName evidence="4">Cilia- and flagella-associated protein 36</fullName>
    </recommendedName>
    <alternativeName>
        <fullName evidence="9">Coiled-coil domain-containing protein 104</fullName>
    </alternativeName>
</protein>
<name>A0A7S1ST38_9CHLO</name>
<dbReference type="PANTHER" id="PTHR21532:SF0">
    <property type="entry name" value="CILIA- AND FLAGELLA-ASSOCIATED PROTEIN 36"/>
    <property type="match status" value="1"/>
</dbReference>
<evidence type="ECO:0000256" key="7">
    <source>
        <dbReference type="ARBA" id="ARBA00023069"/>
    </source>
</evidence>
<evidence type="ECO:0000256" key="5">
    <source>
        <dbReference type="ARBA" id="ARBA00022490"/>
    </source>
</evidence>
<keyword evidence="7" id="KW-0969">Cilium</keyword>
<dbReference type="InterPro" id="IPR042541">
    <property type="entry name" value="BART_sf"/>
</dbReference>
<dbReference type="Pfam" id="PF11527">
    <property type="entry name" value="ARL2_Bind_BART"/>
    <property type="match status" value="1"/>
</dbReference>
<keyword evidence="5" id="KW-0963">Cytoplasm</keyword>
<gene>
    <name evidence="11" type="ORF">TCHU04912_LOCUS10133</name>
</gene>
<keyword evidence="6" id="KW-0175">Coiled coil</keyword>
<evidence type="ECO:0000256" key="3">
    <source>
        <dbReference type="ARBA" id="ARBA00007460"/>
    </source>
</evidence>
<dbReference type="AlphaFoldDB" id="A0A7S1ST38"/>
<sequence length="124" mass="14351">MGLTEEQFQQVCEAFICDDSFSDSFETFAQENCDVFDSDSEEQKLEYTEVYKKFQELFDVKIAELLASKGVSTDDFYNACKEAVATGDSDREEFMKMLLAITDYDMFLTTMREEKLKKDREVAA</sequence>
<dbReference type="InterPro" id="IPR038888">
    <property type="entry name" value="CFAP36"/>
</dbReference>
<keyword evidence="8" id="KW-0966">Cell projection</keyword>
<evidence type="ECO:0000256" key="6">
    <source>
        <dbReference type="ARBA" id="ARBA00023054"/>
    </source>
</evidence>
<comment type="similarity">
    <text evidence="3">Belongs to the CFAP36 family.</text>
</comment>
<dbReference type="Gene3D" id="1.20.1520.10">
    <property type="entry name" value="ADP-ribosylation factor-like 2-binding protein, domain"/>
    <property type="match status" value="1"/>
</dbReference>
<dbReference type="GO" id="GO:0005930">
    <property type="term" value="C:axoneme"/>
    <property type="evidence" value="ECO:0007669"/>
    <property type="project" value="TreeGrafter"/>
</dbReference>
<dbReference type="GO" id="GO:0097546">
    <property type="term" value="C:ciliary base"/>
    <property type="evidence" value="ECO:0007669"/>
    <property type="project" value="TreeGrafter"/>
</dbReference>
<dbReference type="EMBL" id="HBGG01019573">
    <property type="protein sequence ID" value="CAD9207897.1"/>
    <property type="molecule type" value="Transcribed_RNA"/>
</dbReference>
<proteinExistence type="inferred from homology"/>
<reference evidence="11" key="1">
    <citation type="submission" date="2021-01" db="EMBL/GenBank/DDBJ databases">
        <authorList>
            <person name="Corre E."/>
            <person name="Pelletier E."/>
            <person name="Niang G."/>
            <person name="Scheremetjew M."/>
            <person name="Finn R."/>
            <person name="Kale V."/>
            <person name="Holt S."/>
            <person name="Cochrane G."/>
            <person name="Meng A."/>
            <person name="Brown T."/>
            <person name="Cohen L."/>
        </authorList>
    </citation>
    <scope>NUCLEOTIDE SEQUENCE</scope>
    <source>
        <strain evidence="11">PLY429</strain>
    </source>
</reference>
<evidence type="ECO:0000256" key="9">
    <source>
        <dbReference type="ARBA" id="ARBA00031593"/>
    </source>
</evidence>
<evidence type="ECO:0000313" key="11">
    <source>
        <dbReference type="EMBL" id="CAD9207897.1"/>
    </source>
</evidence>